<dbReference type="AlphaFoldDB" id="A0A6J4W7Y1"/>
<organism evidence="1 2">
    <name type="scientific">Corynebacterium diphtheriae</name>
    <dbReference type="NCBI Taxonomy" id="1717"/>
    <lineage>
        <taxon>Bacteria</taxon>
        <taxon>Bacillati</taxon>
        <taxon>Actinomycetota</taxon>
        <taxon>Actinomycetes</taxon>
        <taxon>Mycobacteriales</taxon>
        <taxon>Corynebacteriaceae</taxon>
        <taxon>Corynebacterium</taxon>
    </lineage>
</organism>
<evidence type="ECO:0000313" key="1">
    <source>
        <dbReference type="EMBL" id="CAB0594472.1"/>
    </source>
</evidence>
<dbReference type="EMBL" id="CADDAV010000010">
    <property type="protein sequence ID" value="CAB0594472.1"/>
    <property type="molecule type" value="Genomic_DNA"/>
</dbReference>
<dbReference type="Proteomes" id="UP000480222">
    <property type="component" value="Unassembled WGS sequence"/>
</dbReference>
<sequence>MATGKTSPAKNEVDEIETVTFTVNIRGKEVELTAPASLDDAPMDAGLAFEDEKYMKAFSIMLGPSQMQKLRNAGARSAEFGGTIMNTWSDATGLGED</sequence>
<dbReference type="RefSeq" id="WP_088263246.1">
    <property type="nucleotide sequence ID" value="NZ_CP040521.1"/>
</dbReference>
<proteinExistence type="predicted"/>
<comment type="caution">
    <text evidence="1">The sequence shown here is derived from an EMBL/GenBank/DDBJ whole genome shotgun (WGS) entry which is preliminary data.</text>
</comment>
<gene>
    <name evidence="1" type="ORF">CIP107547_00922</name>
</gene>
<accession>A0A6J4W7Y1</accession>
<evidence type="ECO:0000313" key="2">
    <source>
        <dbReference type="Proteomes" id="UP000480222"/>
    </source>
</evidence>
<protein>
    <submittedName>
        <fullName evidence="1">Uncharacterized protein</fullName>
    </submittedName>
</protein>
<name>A0A6J4W7Y1_CORDP</name>
<reference evidence="1 2" key="1">
    <citation type="submission" date="2020-02" db="EMBL/GenBank/DDBJ databases">
        <authorList>
            <person name="Brisse S."/>
        </authorList>
    </citation>
    <scope>NUCLEOTIDE SEQUENCE [LARGE SCALE GENOMIC DNA]</scope>
    <source>
        <strain evidence="1">CIP107547</strain>
    </source>
</reference>